<comment type="caution">
    <text evidence="2">The sequence shown here is derived from an EMBL/GenBank/DDBJ whole genome shotgun (WGS) entry which is preliminary data.</text>
</comment>
<protein>
    <submittedName>
        <fullName evidence="2">Uncharacterized protein</fullName>
    </submittedName>
</protein>
<gene>
    <name evidence="2" type="ORF">TGPRC2_363530</name>
</gene>
<dbReference type="VEuPathDB" id="ToxoDB:TGPRC2_363530"/>
<evidence type="ECO:0000256" key="1">
    <source>
        <dbReference type="SAM" id="MobiDB-lite"/>
    </source>
</evidence>
<feature type="region of interest" description="Disordered" evidence="1">
    <location>
        <begin position="1"/>
        <end position="32"/>
    </location>
</feature>
<accession>A0A151HF85</accession>
<feature type="compositionally biased region" description="Basic and acidic residues" evidence="1">
    <location>
        <begin position="204"/>
        <end position="218"/>
    </location>
</feature>
<reference evidence="3" key="1">
    <citation type="submission" date="2016-03" db="EMBL/GenBank/DDBJ databases">
        <authorList>
            <person name="Sibley D."/>
            <person name="Venepally P."/>
            <person name="Karamycheva S."/>
            <person name="Hadjithomas M."/>
            <person name="Khan A."/>
            <person name="Brunk B."/>
            <person name="Roos D."/>
            <person name="Caler E."/>
            <person name="Lorenzi H."/>
        </authorList>
    </citation>
    <scope>NUCLEOTIDE SEQUENCE [LARGE SCALE GENOMIC DNA]</scope>
    <source>
        <strain evidence="3">TgCatPRC2</strain>
    </source>
</reference>
<dbReference type="EMBL" id="AHZP02001242">
    <property type="protein sequence ID" value="KYK67968.1"/>
    <property type="molecule type" value="Genomic_DNA"/>
</dbReference>
<dbReference type="AlphaFoldDB" id="A0A151HF85"/>
<feature type="compositionally biased region" description="Basic and acidic residues" evidence="1">
    <location>
        <begin position="134"/>
        <end position="166"/>
    </location>
</feature>
<feature type="compositionally biased region" description="Basic and acidic residues" evidence="1">
    <location>
        <begin position="107"/>
        <end position="123"/>
    </location>
</feature>
<proteinExistence type="predicted"/>
<name>A0A151HF85_TOXGO</name>
<sequence>MNSSSCSAGCASGKKALSATGTPGAGLHAEPPAAVRRAAATFRTAAASPLNGWKSEARERPVKAATSRFALAVPPTRTTGENVRRSHTRRDVDEGGAAATGSGGGRRHPEEGRDEQEGGREGDEGGDEGDAIVGDEKRTKTRSRERGEKSKGKGGRSHEGREEGRTWKTANRRRTQRQSRTRRGKATKRRKGEEEEQGQQRKRRQEEREEGDRREKPSPSHPSA</sequence>
<organism evidence="2 3">
    <name type="scientific">Toxoplasma gondii TgCatPRC2</name>
    <dbReference type="NCBI Taxonomy" id="1130821"/>
    <lineage>
        <taxon>Eukaryota</taxon>
        <taxon>Sar</taxon>
        <taxon>Alveolata</taxon>
        <taxon>Apicomplexa</taxon>
        <taxon>Conoidasida</taxon>
        <taxon>Coccidia</taxon>
        <taxon>Eucoccidiorida</taxon>
        <taxon>Eimeriorina</taxon>
        <taxon>Sarcocystidae</taxon>
        <taxon>Toxoplasma</taxon>
    </lineage>
</organism>
<feature type="compositionally biased region" description="Basic residues" evidence="1">
    <location>
        <begin position="170"/>
        <end position="190"/>
    </location>
</feature>
<evidence type="ECO:0000313" key="3">
    <source>
        <dbReference type="Proteomes" id="UP000075225"/>
    </source>
</evidence>
<evidence type="ECO:0000313" key="2">
    <source>
        <dbReference type="EMBL" id="KYK67968.1"/>
    </source>
</evidence>
<feature type="compositionally biased region" description="Low complexity" evidence="1">
    <location>
        <begin position="1"/>
        <end position="16"/>
    </location>
</feature>
<dbReference type="Proteomes" id="UP000075225">
    <property type="component" value="Unassembled WGS sequence"/>
</dbReference>
<feature type="region of interest" description="Disordered" evidence="1">
    <location>
        <begin position="46"/>
        <end position="224"/>
    </location>
</feature>